<dbReference type="OrthoDB" id="6419073at2759"/>
<sequence>MLLVSAAIGLYFRFSGGKQKTMNEYLLAGKNMPILPVAFSVMASYLSAITVIGVPSEMHLFGIHLFVPILIHPIGVMIASYVCLPVSFKLGACTAYEVSKW</sequence>
<dbReference type="PANTHER" id="PTHR42985:SF40">
    <property type="entry name" value="LD47995P-RELATED"/>
    <property type="match status" value="1"/>
</dbReference>
<evidence type="ECO:0000256" key="4">
    <source>
        <dbReference type="ARBA" id="ARBA00022475"/>
    </source>
</evidence>
<gene>
    <name evidence="13" type="primary">slc5a8_0</name>
    <name evidence="13" type="ORF">AVEN_145743_1</name>
</gene>
<dbReference type="EMBL" id="BGPR01094057">
    <property type="protein sequence ID" value="GBM33279.1"/>
    <property type="molecule type" value="Genomic_DNA"/>
</dbReference>
<evidence type="ECO:0000256" key="8">
    <source>
        <dbReference type="ARBA" id="ARBA00023065"/>
    </source>
</evidence>
<evidence type="ECO:0000313" key="14">
    <source>
        <dbReference type="Proteomes" id="UP000499080"/>
    </source>
</evidence>
<dbReference type="InterPro" id="IPR001734">
    <property type="entry name" value="Na/solute_symporter"/>
</dbReference>
<dbReference type="PANTHER" id="PTHR42985">
    <property type="entry name" value="SODIUM-COUPLED MONOCARBOXYLATE TRANSPORTER"/>
    <property type="match status" value="1"/>
</dbReference>
<reference evidence="13 14" key="1">
    <citation type="journal article" date="2019" name="Sci. Rep.">
        <title>Orb-weaving spider Araneus ventricosus genome elucidates the spidroin gene catalogue.</title>
        <authorList>
            <person name="Kono N."/>
            <person name="Nakamura H."/>
            <person name="Ohtoshi R."/>
            <person name="Moran D.A.P."/>
            <person name="Shinohara A."/>
            <person name="Yoshida Y."/>
            <person name="Fujiwara M."/>
            <person name="Mori M."/>
            <person name="Tomita M."/>
            <person name="Arakawa K."/>
        </authorList>
    </citation>
    <scope>NUCLEOTIDE SEQUENCE [LARGE SCALE GENOMIC DNA]</scope>
</reference>
<protein>
    <submittedName>
        <fullName evidence="13">Sodium-coupled monocarboxylate transporter 1</fullName>
    </submittedName>
</protein>
<dbReference type="Pfam" id="PF00474">
    <property type="entry name" value="SSF"/>
    <property type="match status" value="1"/>
</dbReference>
<keyword evidence="9 12" id="KW-0472">Membrane</keyword>
<keyword evidence="7" id="KW-0915">Sodium</keyword>
<dbReference type="PROSITE" id="PS50283">
    <property type="entry name" value="NA_SOLUT_SYMP_3"/>
    <property type="match status" value="1"/>
</dbReference>
<evidence type="ECO:0000256" key="3">
    <source>
        <dbReference type="ARBA" id="ARBA00022448"/>
    </source>
</evidence>
<keyword evidence="5 12" id="KW-0812">Transmembrane</keyword>
<evidence type="ECO:0000256" key="9">
    <source>
        <dbReference type="ARBA" id="ARBA00023136"/>
    </source>
</evidence>
<dbReference type="InterPro" id="IPR038377">
    <property type="entry name" value="Na/Glc_symporter_sf"/>
</dbReference>
<keyword evidence="10" id="KW-0739">Sodium transport</keyword>
<keyword evidence="8" id="KW-0406">Ion transport</keyword>
<feature type="transmembrane region" description="Helical" evidence="12">
    <location>
        <begin position="33"/>
        <end position="54"/>
    </location>
</feature>
<evidence type="ECO:0000256" key="10">
    <source>
        <dbReference type="ARBA" id="ARBA00023201"/>
    </source>
</evidence>
<accession>A0A4Y2EYB4</accession>
<evidence type="ECO:0000256" key="6">
    <source>
        <dbReference type="ARBA" id="ARBA00022989"/>
    </source>
</evidence>
<keyword evidence="3" id="KW-0813">Transport</keyword>
<evidence type="ECO:0000256" key="11">
    <source>
        <dbReference type="RuleBase" id="RU362091"/>
    </source>
</evidence>
<dbReference type="GO" id="GO:0005886">
    <property type="term" value="C:plasma membrane"/>
    <property type="evidence" value="ECO:0007669"/>
    <property type="project" value="UniProtKB-SubCell"/>
</dbReference>
<name>A0A4Y2EYB4_ARAVE</name>
<evidence type="ECO:0000313" key="13">
    <source>
        <dbReference type="EMBL" id="GBM33279.1"/>
    </source>
</evidence>
<organism evidence="13 14">
    <name type="scientific">Araneus ventricosus</name>
    <name type="common">Orbweaver spider</name>
    <name type="synonym">Epeira ventricosa</name>
    <dbReference type="NCBI Taxonomy" id="182803"/>
    <lineage>
        <taxon>Eukaryota</taxon>
        <taxon>Metazoa</taxon>
        <taxon>Ecdysozoa</taxon>
        <taxon>Arthropoda</taxon>
        <taxon>Chelicerata</taxon>
        <taxon>Arachnida</taxon>
        <taxon>Araneae</taxon>
        <taxon>Araneomorphae</taxon>
        <taxon>Entelegynae</taxon>
        <taxon>Araneoidea</taxon>
        <taxon>Araneidae</taxon>
        <taxon>Araneus</taxon>
    </lineage>
</organism>
<evidence type="ECO:0000256" key="12">
    <source>
        <dbReference type="SAM" id="Phobius"/>
    </source>
</evidence>
<comment type="similarity">
    <text evidence="2 11">Belongs to the sodium:solute symporter (SSF) (TC 2.A.21) family.</text>
</comment>
<dbReference type="Gene3D" id="1.20.1730.10">
    <property type="entry name" value="Sodium/glucose cotransporter"/>
    <property type="match status" value="1"/>
</dbReference>
<dbReference type="GO" id="GO:0006814">
    <property type="term" value="P:sodium ion transport"/>
    <property type="evidence" value="ECO:0007669"/>
    <property type="project" value="UniProtKB-KW"/>
</dbReference>
<dbReference type="InterPro" id="IPR051163">
    <property type="entry name" value="Sodium:Solute_Symporter_SSF"/>
</dbReference>
<comment type="subcellular location">
    <subcellularLocation>
        <location evidence="1">Cell membrane</location>
        <topology evidence="1">Multi-pass membrane protein</topology>
    </subcellularLocation>
</comment>
<dbReference type="Proteomes" id="UP000499080">
    <property type="component" value="Unassembled WGS sequence"/>
</dbReference>
<keyword evidence="14" id="KW-1185">Reference proteome</keyword>
<keyword evidence="4" id="KW-1003">Cell membrane</keyword>
<dbReference type="AlphaFoldDB" id="A0A4Y2EYB4"/>
<proteinExistence type="inferred from homology"/>
<evidence type="ECO:0000256" key="7">
    <source>
        <dbReference type="ARBA" id="ARBA00023053"/>
    </source>
</evidence>
<comment type="caution">
    <text evidence="13">The sequence shown here is derived from an EMBL/GenBank/DDBJ whole genome shotgun (WGS) entry which is preliminary data.</text>
</comment>
<evidence type="ECO:0000256" key="2">
    <source>
        <dbReference type="ARBA" id="ARBA00006434"/>
    </source>
</evidence>
<feature type="transmembrane region" description="Helical" evidence="12">
    <location>
        <begin position="61"/>
        <end position="82"/>
    </location>
</feature>
<evidence type="ECO:0000256" key="1">
    <source>
        <dbReference type="ARBA" id="ARBA00004651"/>
    </source>
</evidence>
<dbReference type="GO" id="GO:0015293">
    <property type="term" value="F:symporter activity"/>
    <property type="evidence" value="ECO:0007669"/>
    <property type="project" value="TreeGrafter"/>
</dbReference>
<keyword evidence="6 12" id="KW-1133">Transmembrane helix</keyword>
<evidence type="ECO:0000256" key="5">
    <source>
        <dbReference type="ARBA" id="ARBA00022692"/>
    </source>
</evidence>